<dbReference type="Pfam" id="PF10303">
    <property type="entry name" value="DUF2408"/>
    <property type="match status" value="1"/>
</dbReference>
<dbReference type="AlphaFoldDB" id="A0A0D2ADQ1"/>
<name>A0A0D2ADQ1_9PEZI</name>
<evidence type="ECO:0000313" key="2">
    <source>
        <dbReference type="EMBL" id="KIW05123.1"/>
    </source>
</evidence>
<dbReference type="GeneID" id="27311651"/>
<dbReference type="InParanoid" id="A0A0D2ADQ1"/>
<dbReference type="InterPro" id="IPR018810">
    <property type="entry name" value="UPF0662"/>
</dbReference>
<accession>A0A0D2ADQ1</accession>
<dbReference type="OrthoDB" id="2011986at2759"/>
<dbReference type="PANTHER" id="PTHR28086:SF1">
    <property type="entry name" value="CU(2+) SUPPRESSING AND BLEOMYCIN SENSITIVE PROTEIN 1"/>
    <property type="match status" value="1"/>
</dbReference>
<dbReference type="FunCoup" id="A0A0D2ADQ1">
    <property type="interactions" value="37"/>
</dbReference>
<feature type="region of interest" description="Disordered" evidence="1">
    <location>
        <begin position="450"/>
        <end position="475"/>
    </location>
</feature>
<sequence length="475" mass="54623">MTDSPRAQLPIDPDERPIEGQLQQIRNQLELLKQDKSCYVKSGDVIKLYKATIEQVKALNELRQRKDKKDEQNRVDILCDDCFQLISLGFMAIGKNNDAPGIYSIISSIKRLLDHLNEAAFYSAKDLESISRELQKHRASLKRCQAEYDPELIELIERRMAVCETALARLQAVIDHLGPEHIVTWEKLVSILRRLSNLNTRSRYSKEEHSALKKELEDLETACPSLHKELPESIAARYEQIILEQEDALKLSPEKLVTNLYERCVLWSWMIEQKPLYVDEDFRELYTTLKTIRDQLESRSLLQAWSLRETDLYDYQRRLDRIDGARTVDGNFVDAKGKKACLQTQRTLLYFLRKSYALIYYMLTQSEPVSEALLPIYNQLKTLKKCLREVQKAGGVSSPRELYPYSMKLNSIDNMQVDGKFMVNGDIPDGQAAVVSLLHECYELTQQLKEQAEENEEAEESGSAVPVQAAVPSTA</sequence>
<dbReference type="GO" id="GO:0005737">
    <property type="term" value="C:cytoplasm"/>
    <property type="evidence" value="ECO:0007669"/>
    <property type="project" value="TreeGrafter"/>
</dbReference>
<dbReference type="EMBL" id="KN847538">
    <property type="protein sequence ID" value="KIW05123.1"/>
    <property type="molecule type" value="Genomic_DNA"/>
</dbReference>
<organism evidence="2 3">
    <name type="scientific">Verruconis gallopava</name>
    <dbReference type="NCBI Taxonomy" id="253628"/>
    <lineage>
        <taxon>Eukaryota</taxon>
        <taxon>Fungi</taxon>
        <taxon>Dikarya</taxon>
        <taxon>Ascomycota</taxon>
        <taxon>Pezizomycotina</taxon>
        <taxon>Dothideomycetes</taxon>
        <taxon>Pleosporomycetidae</taxon>
        <taxon>Venturiales</taxon>
        <taxon>Sympoventuriaceae</taxon>
        <taxon>Verruconis</taxon>
    </lineage>
</organism>
<dbReference type="GO" id="GO:0005634">
    <property type="term" value="C:nucleus"/>
    <property type="evidence" value="ECO:0007669"/>
    <property type="project" value="TreeGrafter"/>
</dbReference>
<dbReference type="Proteomes" id="UP000053259">
    <property type="component" value="Unassembled WGS sequence"/>
</dbReference>
<dbReference type="PANTHER" id="PTHR28086">
    <property type="entry name" value="UPF0662 PROTEIN YPL260W"/>
    <property type="match status" value="1"/>
</dbReference>
<dbReference type="RefSeq" id="XP_016214992.1">
    <property type="nucleotide sequence ID" value="XM_016356903.1"/>
</dbReference>
<proteinExistence type="predicted"/>
<evidence type="ECO:0000313" key="3">
    <source>
        <dbReference type="Proteomes" id="UP000053259"/>
    </source>
</evidence>
<evidence type="ECO:0000256" key="1">
    <source>
        <dbReference type="SAM" id="MobiDB-lite"/>
    </source>
</evidence>
<keyword evidence="3" id="KW-1185">Reference proteome</keyword>
<dbReference type="VEuPathDB" id="FungiDB:PV09_03678"/>
<dbReference type="HOGENOM" id="CLU_026648_0_0_1"/>
<dbReference type="STRING" id="253628.A0A0D2ADQ1"/>
<protein>
    <submittedName>
        <fullName evidence="2">Uncharacterized protein</fullName>
    </submittedName>
</protein>
<reference evidence="2 3" key="1">
    <citation type="submission" date="2015-01" db="EMBL/GenBank/DDBJ databases">
        <title>The Genome Sequence of Ochroconis gallopava CBS43764.</title>
        <authorList>
            <consortium name="The Broad Institute Genomics Platform"/>
            <person name="Cuomo C."/>
            <person name="de Hoog S."/>
            <person name="Gorbushina A."/>
            <person name="Stielow B."/>
            <person name="Teixiera M."/>
            <person name="Abouelleil A."/>
            <person name="Chapman S.B."/>
            <person name="Priest M."/>
            <person name="Young S.K."/>
            <person name="Wortman J."/>
            <person name="Nusbaum C."/>
            <person name="Birren B."/>
        </authorList>
    </citation>
    <scope>NUCLEOTIDE SEQUENCE [LARGE SCALE GENOMIC DNA]</scope>
    <source>
        <strain evidence="2 3">CBS 43764</strain>
    </source>
</reference>
<gene>
    <name evidence="2" type="ORF">PV09_03678</name>
</gene>